<name>D4ZAN8_SHEVD</name>
<dbReference type="Proteomes" id="UP000002350">
    <property type="component" value="Chromosome"/>
</dbReference>
<dbReference type="RefSeq" id="WP_013052380.1">
    <property type="nucleotide sequence ID" value="NC_014012.1"/>
</dbReference>
<evidence type="ECO:0000313" key="2">
    <source>
        <dbReference type="Proteomes" id="UP000002350"/>
    </source>
</evidence>
<sequence>MCVSIRLNLELNLELKLRLEQWLKQDPIRMQAIEFAVKLDLPQWLLAAGFVRNLVWDRLHGGLNSAINDIDLIYFDADDLSESRERAYQKQLESWAPHLPWSVKNQARMHIRNCDAAYTSCEHAMSFWPECETAIGIHVSRDNSQFDLFAPFGLESLFDLKLTHNPKRELSLFNARKDQKAWLTRYPKLQLA</sequence>
<gene>
    <name evidence="1" type="ordered locus">SVI_3112</name>
</gene>
<protein>
    <recommendedName>
        <fullName evidence="3">Nitrate reductase</fullName>
    </recommendedName>
</protein>
<dbReference type="STRING" id="637905.SVI_3112"/>
<dbReference type="Pfam" id="PF06042">
    <property type="entry name" value="NTP_transf_6"/>
    <property type="match status" value="1"/>
</dbReference>
<dbReference type="eggNOG" id="COG3575">
    <property type="taxonomic scope" value="Bacteria"/>
</dbReference>
<accession>D4ZAN8</accession>
<dbReference type="HOGENOM" id="CLU_092842_1_0_6"/>
<organism evidence="1 2">
    <name type="scientific">Shewanella violacea (strain JCM 10179 / CIP 106290 / LMG 19151 / DSS12)</name>
    <dbReference type="NCBI Taxonomy" id="637905"/>
    <lineage>
        <taxon>Bacteria</taxon>
        <taxon>Pseudomonadati</taxon>
        <taxon>Pseudomonadota</taxon>
        <taxon>Gammaproteobacteria</taxon>
        <taxon>Alteromonadales</taxon>
        <taxon>Shewanellaceae</taxon>
        <taxon>Shewanella</taxon>
    </lineage>
</organism>
<evidence type="ECO:0008006" key="3">
    <source>
        <dbReference type="Google" id="ProtNLM"/>
    </source>
</evidence>
<keyword evidence="2" id="KW-1185">Reference proteome</keyword>
<dbReference type="PANTHER" id="PTHR39166">
    <property type="entry name" value="BLL1166 PROTEIN"/>
    <property type="match status" value="1"/>
</dbReference>
<dbReference type="KEGG" id="svo:SVI_3112"/>
<proteinExistence type="predicted"/>
<reference evidence="2" key="1">
    <citation type="journal article" date="2010" name="Mol. Biosyst.">
        <title>Complete genome sequence and comparative analysis of Shewanella violacea, a psychrophilic and piezophilic bacterium from deep sea floor sediments.</title>
        <authorList>
            <person name="Aono E."/>
            <person name="Baba T."/>
            <person name="Ara T."/>
            <person name="Nishi T."/>
            <person name="Nakamichi T."/>
            <person name="Inamoto E."/>
            <person name="Toyonaga H."/>
            <person name="Hasegawa M."/>
            <person name="Takai Y."/>
            <person name="Okumura Y."/>
            <person name="Baba M."/>
            <person name="Tomita M."/>
            <person name="Kato C."/>
            <person name="Oshima T."/>
            <person name="Nakasone K."/>
            <person name="Mori H."/>
        </authorList>
    </citation>
    <scope>NUCLEOTIDE SEQUENCE [LARGE SCALE GENOMIC DNA]</scope>
    <source>
        <strain evidence="2">JCM 10179 / CIP 106290 / LMG 19151 / DSS12</strain>
    </source>
</reference>
<evidence type="ECO:0000313" key="1">
    <source>
        <dbReference type="EMBL" id="BAJ03083.1"/>
    </source>
</evidence>
<dbReference type="EMBL" id="AP011177">
    <property type="protein sequence ID" value="BAJ03083.1"/>
    <property type="molecule type" value="Genomic_DNA"/>
</dbReference>
<dbReference type="OrthoDB" id="9805247at2"/>
<dbReference type="InterPro" id="IPR009267">
    <property type="entry name" value="NTP_transf_6"/>
</dbReference>
<dbReference type="PANTHER" id="PTHR39166:SF1">
    <property type="entry name" value="BLL1166 PROTEIN"/>
    <property type="match status" value="1"/>
</dbReference>
<dbReference type="AlphaFoldDB" id="D4ZAN8"/>